<keyword evidence="1" id="KW-1133">Transmembrane helix</keyword>
<name>A0A4P7D669_9BURK</name>
<reference evidence="2 3" key="1">
    <citation type="submission" date="2019-03" db="EMBL/GenBank/DDBJ databases">
        <title>Paraburkholderia sp. 7MH5, isolated from subtropical forest soil.</title>
        <authorList>
            <person name="Gao Z.-H."/>
            <person name="Qiu L.-H."/>
        </authorList>
    </citation>
    <scope>NUCLEOTIDE SEQUENCE [LARGE SCALE GENOMIC DNA]</scope>
    <source>
        <strain evidence="2 3">7MH5</strain>
    </source>
</reference>
<keyword evidence="1" id="KW-0472">Membrane</keyword>
<feature type="transmembrane region" description="Helical" evidence="1">
    <location>
        <begin position="90"/>
        <end position="110"/>
    </location>
</feature>
<protein>
    <recommendedName>
        <fullName evidence="4">Anti-sigma factor</fullName>
    </recommendedName>
</protein>
<dbReference type="OrthoDB" id="78643at1822464"/>
<gene>
    <name evidence="2" type="ORF">E1956_33925</name>
</gene>
<dbReference type="Proteomes" id="UP000295727">
    <property type="component" value="Chromosome 3"/>
</dbReference>
<keyword evidence="1" id="KW-0812">Transmembrane</keyword>
<evidence type="ECO:0000313" key="2">
    <source>
        <dbReference type="EMBL" id="QBR02112.1"/>
    </source>
</evidence>
<keyword evidence="3" id="KW-1185">Reference proteome</keyword>
<sequence length="138" mass="14648">MRDDLNPTAGASFSEPALRALSAFVDGELSYAECQRLAERLTVDRCAANAVAHYRAQRAALRALFADLAAQANVPCVVLRVRMSWWRRTALAVGALFAGAALAVLAAAMSSHSTLPATQMSLDKARPCVAPVPAQPQL</sequence>
<organism evidence="2 3">
    <name type="scientific">Paraburkholderia pallida</name>
    <dbReference type="NCBI Taxonomy" id="2547399"/>
    <lineage>
        <taxon>Bacteria</taxon>
        <taxon>Pseudomonadati</taxon>
        <taxon>Pseudomonadota</taxon>
        <taxon>Betaproteobacteria</taxon>
        <taxon>Burkholderiales</taxon>
        <taxon>Burkholderiaceae</taxon>
        <taxon>Paraburkholderia</taxon>
    </lineage>
</organism>
<accession>A0A4P7D669</accession>
<dbReference type="AlphaFoldDB" id="A0A4P7D669"/>
<proteinExistence type="predicted"/>
<dbReference type="EMBL" id="CP038150">
    <property type="protein sequence ID" value="QBR02112.1"/>
    <property type="molecule type" value="Genomic_DNA"/>
</dbReference>
<evidence type="ECO:0008006" key="4">
    <source>
        <dbReference type="Google" id="ProtNLM"/>
    </source>
</evidence>
<evidence type="ECO:0000313" key="3">
    <source>
        <dbReference type="Proteomes" id="UP000295727"/>
    </source>
</evidence>
<dbReference type="KEGG" id="ppai:E1956_33925"/>
<dbReference type="RefSeq" id="WP_134757424.1">
    <property type="nucleotide sequence ID" value="NZ_CP038150.1"/>
</dbReference>
<evidence type="ECO:0000256" key="1">
    <source>
        <dbReference type="SAM" id="Phobius"/>
    </source>
</evidence>